<dbReference type="OrthoDB" id="1601230at2759"/>
<dbReference type="SUPFAM" id="SSF51316">
    <property type="entry name" value="Mss4-like"/>
    <property type="match status" value="1"/>
</dbReference>
<organism evidence="6 7">
    <name type="scientific">Myriangium duriaei CBS 260.36</name>
    <dbReference type="NCBI Taxonomy" id="1168546"/>
    <lineage>
        <taxon>Eukaryota</taxon>
        <taxon>Fungi</taxon>
        <taxon>Dikarya</taxon>
        <taxon>Ascomycota</taxon>
        <taxon>Pezizomycotina</taxon>
        <taxon>Dothideomycetes</taxon>
        <taxon>Dothideomycetidae</taxon>
        <taxon>Myriangiales</taxon>
        <taxon>Myriangiaceae</taxon>
        <taxon>Myriangium</taxon>
    </lineage>
</organism>
<keyword evidence="4" id="KW-0456">Lyase</keyword>
<dbReference type="InterPro" id="IPR006913">
    <property type="entry name" value="CENP-V/GFA"/>
</dbReference>
<dbReference type="AlphaFoldDB" id="A0A9P4JD61"/>
<evidence type="ECO:0000256" key="2">
    <source>
        <dbReference type="ARBA" id="ARBA00022723"/>
    </source>
</evidence>
<evidence type="ECO:0000256" key="4">
    <source>
        <dbReference type="ARBA" id="ARBA00023239"/>
    </source>
</evidence>
<evidence type="ECO:0000313" key="6">
    <source>
        <dbReference type="EMBL" id="KAF2157480.1"/>
    </source>
</evidence>
<dbReference type="Proteomes" id="UP000799439">
    <property type="component" value="Unassembled WGS sequence"/>
</dbReference>
<dbReference type="GO" id="GO:0016846">
    <property type="term" value="F:carbon-sulfur lyase activity"/>
    <property type="evidence" value="ECO:0007669"/>
    <property type="project" value="InterPro"/>
</dbReference>
<dbReference type="Pfam" id="PF04828">
    <property type="entry name" value="GFA"/>
    <property type="match status" value="1"/>
</dbReference>
<accession>A0A9P4JD61</accession>
<protein>
    <recommendedName>
        <fullName evidence="5">CENP-V/GFA domain-containing protein</fullName>
    </recommendedName>
</protein>
<comment type="caution">
    <text evidence="6">The sequence shown here is derived from an EMBL/GenBank/DDBJ whole genome shotgun (WGS) entry which is preliminary data.</text>
</comment>
<evidence type="ECO:0000259" key="5">
    <source>
        <dbReference type="PROSITE" id="PS51891"/>
    </source>
</evidence>
<dbReference type="EMBL" id="ML996081">
    <property type="protein sequence ID" value="KAF2157480.1"/>
    <property type="molecule type" value="Genomic_DNA"/>
</dbReference>
<evidence type="ECO:0000256" key="3">
    <source>
        <dbReference type="ARBA" id="ARBA00022833"/>
    </source>
</evidence>
<evidence type="ECO:0000313" key="7">
    <source>
        <dbReference type="Proteomes" id="UP000799439"/>
    </source>
</evidence>
<dbReference type="PROSITE" id="PS51891">
    <property type="entry name" value="CENP_V_GFA"/>
    <property type="match status" value="1"/>
</dbReference>
<keyword evidence="7" id="KW-1185">Reference proteome</keyword>
<reference evidence="6" key="1">
    <citation type="journal article" date="2020" name="Stud. Mycol.">
        <title>101 Dothideomycetes genomes: a test case for predicting lifestyles and emergence of pathogens.</title>
        <authorList>
            <person name="Haridas S."/>
            <person name="Albert R."/>
            <person name="Binder M."/>
            <person name="Bloem J."/>
            <person name="Labutti K."/>
            <person name="Salamov A."/>
            <person name="Andreopoulos B."/>
            <person name="Baker S."/>
            <person name="Barry K."/>
            <person name="Bills G."/>
            <person name="Bluhm B."/>
            <person name="Cannon C."/>
            <person name="Castanera R."/>
            <person name="Culley D."/>
            <person name="Daum C."/>
            <person name="Ezra D."/>
            <person name="Gonzalez J."/>
            <person name="Henrissat B."/>
            <person name="Kuo A."/>
            <person name="Liang C."/>
            <person name="Lipzen A."/>
            <person name="Lutzoni F."/>
            <person name="Magnuson J."/>
            <person name="Mondo S."/>
            <person name="Nolan M."/>
            <person name="Ohm R."/>
            <person name="Pangilinan J."/>
            <person name="Park H.-J."/>
            <person name="Ramirez L."/>
            <person name="Alfaro M."/>
            <person name="Sun H."/>
            <person name="Tritt A."/>
            <person name="Yoshinaga Y."/>
            <person name="Zwiers L.-H."/>
            <person name="Turgeon B."/>
            <person name="Goodwin S."/>
            <person name="Spatafora J."/>
            <person name="Crous P."/>
            <person name="Grigoriev I."/>
        </authorList>
    </citation>
    <scope>NUCLEOTIDE SEQUENCE</scope>
    <source>
        <strain evidence="6">CBS 260.36</strain>
    </source>
</reference>
<evidence type="ECO:0000256" key="1">
    <source>
        <dbReference type="ARBA" id="ARBA00005495"/>
    </source>
</evidence>
<dbReference type="PANTHER" id="PTHR33337:SF30">
    <property type="entry name" value="DUF636 DOMAIN PROTEIN (AFU_ORTHOLOGUE AFUA_1G03180)"/>
    <property type="match status" value="1"/>
</dbReference>
<dbReference type="Gene3D" id="3.90.1590.10">
    <property type="entry name" value="glutathione-dependent formaldehyde- activating enzyme (gfa)"/>
    <property type="match status" value="1"/>
</dbReference>
<name>A0A9P4JD61_9PEZI</name>
<dbReference type="PANTHER" id="PTHR33337">
    <property type="entry name" value="GFA DOMAIN-CONTAINING PROTEIN"/>
    <property type="match status" value="1"/>
</dbReference>
<dbReference type="GO" id="GO:0046872">
    <property type="term" value="F:metal ion binding"/>
    <property type="evidence" value="ECO:0007669"/>
    <property type="project" value="UniProtKB-KW"/>
</dbReference>
<keyword evidence="3" id="KW-0862">Zinc</keyword>
<proteinExistence type="inferred from homology"/>
<keyword evidence="2" id="KW-0479">Metal-binding</keyword>
<feature type="domain" description="CENP-V/GFA" evidence="5">
    <location>
        <begin position="19"/>
        <end position="137"/>
    </location>
</feature>
<gene>
    <name evidence="6" type="ORF">K461DRAFT_289792</name>
</gene>
<comment type="similarity">
    <text evidence="1">Belongs to the Gfa family.</text>
</comment>
<dbReference type="InterPro" id="IPR011057">
    <property type="entry name" value="Mss4-like_sf"/>
</dbReference>
<sequence>MTLTSTGVQPEELVGENDTRGSCHCGQTVWVVKLGDKEHILCHCDTCKKLGGGPYSCNQIVPKDDLRILKGEVQTYTYKGASGKDVRCFYCSNCTSHVYHHQDAMPDKVIVRTLLLDGGFGLKAGGEIFPEGRLSWIKPEIPSKL</sequence>